<feature type="chain" id="PRO_5012295161" description="Ecp2 effector protein domain-containing protein" evidence="1">
    <location>
        <begin position="20"/>
        <end position="237"/>
    </location>
</feature>
<sequence length="237" mass="26354">MQLNNGCLALAASFALAGAGLVPSTPLAAATYSSPFINSPTPMVQSCNGISERYVTQGTPKDIIKQQFCPRAVNLKLDNDMIEWLYNEGTPEYVAISVNWTNKSDKSSFELDPHDCDRYLRKMLQVDGVTYAIEPLVQRQPAPKEPHGVCNVAHDDNYHHVVIQGNGWANFDWGKMLDDKLCDCALIPDTFHFTYRPGKDGSEWKVTMDTTTWREGYIVDAIKEVGAPNDFKCDVSG</sequence>
<reference evidence="2 3" key="1">
    <citation type="submission" date="2015-08" db="EMBL/GenBank/DDBJ databases">
        <title>Emmonsia species relationships and genome sequence.</title>
        <authorList>
            <person name="Cuomo C.A."/>
            <person name="Schwartz I.S."/>
            <person name="Kenyon C."/>
            <person name="De Hoog G.S."/>
            <person name="Govender N.P."/>
            <person name="Botha A."/>
            <person name="Moreno L."/>
            <person name="De Vries M."/>
            <person name="Munoz J.F."/>
            <person name="Stielow J.B."/>
        </authorList>
    </citation>
    <scope>NUCLEOTIDE SEQUENCE [LARGE SCALE GENOMIC DNA]</scope>
    <source>
        <strain evidence="2 3">EI222</strain>
    </source>
</reference>
<dbReference type="AlphaFoldDB" id="A0A1J9QII5"/>
<feature type="signal peptide" evidence="1">
    <location>
        <begin position="1"/>
        <end position="19"/>
    </location>
</feature>
<accession>A0A1J9QII5</accession>
<organism evidence="2 3">
    <name type="scientific">Blastomyces percursus</name>
    <dbReference type="NCBI Taxonomy" id="1658174"/>
    <lineage>
        <taxon>Eukaryota</taxon>
        <taxon>Fungi</taxon>
        <taxon>Dikarya</taxon>
        <taxon>Ascomycota</taxon>
        <taxon>Pezizomycotina</taxon>
        <taxon>Eurotiomycetes</taxon>
        <taxon>Eurotiomycetidae</taxon>
        <taxon>Onygenales</taxon>
        <taxon>Ajellomycetaceae</taxon>
        <taxon>Blastomyces</taxon>
    </lineage>
</organism>
<protein>
    <recommendedName>
        <fullName evidence="4">Ecp2 effector protein domain-containing protein</fullName>
    </recommendedName>
</protein>
<evidence type="ECO:0000313" key="3">
    <source>
        <dbReference type="Proteomes" id="UP000242791"/>
    </source>
</evidence>
<evidence type="ECO:0008006" key="4">
    <source>
        <dbReference type="Google" id="ProtNLM"/>
    </source>
</evidence>
<dbReference type="OrthoDB" id="1896086at2759"/>
<dbReference type="STRING" id="1658174.A0A1J9QII5"/>
<gene>
    <name evidence="2" type="ORF">ACJ73_00699</name>
</gene>
<evidence type="ECO:0000313" key="2">
    <source>
        <dbReference type="EMBL" id="OJD27906.1"/>
    </source>
</evidence>
<keyword evidence="1" id="KW-0732">Signal</keyword>
<dbReference type="VEuPathDB" id="FungiDB:ACJ73_00699"/>
<evidence type="ECO:0000256" key="1">
    <source>
        <dbReference type="SAM" id="SignalP"/>
    </source>
</evidence>
<proteinExistence type="predicted"/>
<dbReference type="EMBL" id="LGTZ01000052">
    <property type="protein sequence ID" value="OJD27906.1"/>
    <property type="molecule type" value="Genomic_DNA"/>
</dbReference>
<name>A0A1J9QII5_9EURO</name>
<comment type="caution">
    <text evidence="2">The sequence shown here is derived from an EMBL/GenBank/DDBJ whole genome shotgun (WGS) entry which is preliminary data.</text>
</comment>
<keyword evidence="3" id="KW-1185">Reference proteome</keyword>
<dbReference type="Proteomes" id="UP000242791">
    <property type="component" value="Unassembled WGS sequence"/>
</dbReference>